<dbReference type="Pfam" id="PF08703">
    <property type="entry name" value="PLC-beta_C"/>
    <property type="match status" value="1"/>
</dbReference>
<dbReference type="InterPro" id="IPR042531">
    <property type="entry name" value="PLC-beta_C_sf"/>
</dbReference>
<dbReference type="SUPFAM" id="SSF69989">
    <property type="entry name" value="C-terminal domain of PLC-beta"/>
    <property type="match status" value="1"/>
</dbReference>
<feature type="domain" description="Phospholipase C-beta C-terminal" evidence="2">
    <location>
        <begin position="1"/>
        <end position="59"/>
    </location>
</feature>
<dbReference type="Gene3D" id="1.20.1230.10">
    <property type="entry name" value="Phospholipase C beta, distal C-terminal domain"/>
    <property type="match status" value="1"/>
</dbReference>
<name>A0ABD0P5W4_CIRMR</name>
<evidence type="ECO:0000313" key="3">
    <source>
        <dbReference type="EMBL" id="KAL0169478.1"/>
    </source>
</evidence>
<accession>A0ABD0P5W4</accession>
<proteinExistence type="predicted"/>
<reference evidence="3 4" key="1">
    <citation type="submission" date="2024-05" db="EMBL/GenBank/DDBJ databases">
        <title>Genome sequencing and assembly of Indian major carp, Cirrhinus mrigala (Hamilton, 1822).</title>
        <authorList>
            <person name="Mohindra V."/>
            <person name="Chowdhury L.M."/>
            <person name="Lal K."/>
            <person name="Jena J.K."/>
        </authorList>
    </citation>
    <scope>NUCLEOTIDE SEQUENCE [LARGE SCALE GENOMIC DNA]</scope>
    <source>
        <strain evidence="3">CM1030</strain>
        <tissue evidence="3">Blood</tissue>
    </source>
</reference>
<evidence type="ECO:0000313" key="4">
    <source>
        <dbReference type="Proteomes" id="UP001529510"/>
    </source>
</evidence>
<feature type="region of interest" description="Disordered" evidence="1">
    <location>
        <begin position="51"/>
        <end position="74"/>
    </location>
</feature>
<dbReference type="Proteomes" id="UP001529510">
    <property type="component" value="Unassembled WGS sequence"/>
</dbReference>
<comment type="caution">
    <text evidence="3">The sequence shown here is derived from an EMBL/GenBank/DDBJ whole genome shotgun (WGS) entry which is preliminary data.</text>
</comment>
<evidence type="ECO:0000259" key="2">
    <source>
        <dbReference type="Pfam" id="PF08703"/>
    </source>
</evidence>
<sequence length="100" mass="11790">PTTVTCDELQQHKNFLKVSKKQEKDLKDMEKKFQKKREELIQKYGDQFKALKKKNAGKKSGDDSGDQMNELKQKLKSELRALLVEQHDQIKKKKEQNNTE</sequence>
<feature type="non-terminal residue" evidence="3">
    <location>
        <position position="100"/>
    </location>
</feature>
<dbReference type="EMBL" id="JAMKFB020000017">
    <property type="protein sequence ID" value="KAL0169478.1"/>
    <property type="molecule type" value="Genomic_DNA"/>
</dbReference>
<protein>
    <recommendedName>
        <fullName evidence="2">Phospholipase C-beta C-terminal domain-containing protein</fullName>
    </recommendedName>
</protein>
<keyword evidence="4" id="KW-1185">Reference proteome</keyword>
<dbReference type="AlphaFoldDB" id="A0ABD0P5W4"/>
<gene>
    <name evidence="3" type="ORF">M9458_034074</name>
</gene>
<feature type="non-terminal residue" evidence="3">
    <location>
        <position position="1"/>
    </location>
</feature>
<dbReference type="InterPro" id="IPR014815">
    <property type="entry name" value="PLC-beta_C"/>
</dbReference>
<evidence type="ECO:0000256" key="1">
    <source>
        <dbReference type="SAM" id="MobiDB-lite"/>
    </source>
</evidence>
<organism evidence="3 4">
    <name type="scientific">Cirrhinus mrigala</name>
    <name type="common">Mrigala</name>
    <dbReference type="NCBI Taxonomy" id="683832"/>
    <lineage>
        <taxon>Eukaryota</taxon>
        <taxon>Metazoa</taxon>
        <taxon>Chordata</taxon>
        <taxon>Craniata</taxon>
        <taxon>Vertebrata</taxon>
        <taxon>Euteleostomi</taxon>
        <taxon>Actinopterygii</taxon>
        <taxon>Neopterygii</taxon>
        <taxon>Teleostei</taxon>
        <taxon>Ostariophysi</taxon>
        <taxon>Cypriniformes</taxon>
        <taxon>Cyprinidae</taxon>
        <taxon>Labeoninae</taxon>
        <taxon>Labeonini</taxon>
        <taxon>Cirrhinus</taxon>
    </lineage>
</organism>